<dbReference type="GO" id="GO:0005524">
    <property type="term" value="F:ATP binding"/>
    <property type="evidence" value="ECO:0007669"/>
    <property type="project" value="UniProtKB-KW"/>
</dbReference>
<evidence type="ECO:0000313" key="12">
    <source>
        <dbReference type="EMBL" id="CAG7733617.1"/>
    </source>
</evidence>
<evidence type="ECO:0000256" key="2">
    <source>
        <dbReference type="ARBA" id="ARBA00012737"/>
    </source>
</evidence>
<feature type="domain" description="Glutamine amidotransferase type-2" evidence="11">
    <location>
        <begin position="10"/>
        <end position="207"/>
    </location>
</feature>
<gene>
    <name evidence="12" type="ORF">AFUS01_LOCUS22049</name>
</gene>
<comment type="caution">
    <text evidence="12">The sequence shown here is derived from an EMBL/GenBank/DDBJ whole genome shotgun (WGS) entry which is preliminary data.</text>
</comment>
<evidence type="ECO:0000256" key="5">
    <source>
        <dbReference type="ARBA" id="ARBA00022741"/>
    </source>
</evidence>
<dbReference type="EC" id="6.3.5.4" evidence="2"/>
<evidence type="ECO:0000256" key="10">
    <source>
        <dbReference type="PIRNR" id="PIRNR001589"/>
    </source>
</evidence>
<evidence type="ECO:0000256" key="6">
    <source>
        <dbReference type="ARBA" id="ARBA00022840"/>
    </source>
</evidence>
<evidence type="ECO:0000259" key="11">
    <source>
        <dbReference type="PROSITE" id="PS51278"/>
    </source>
</evidence>
<dbReference type="AlphaFoldDB" id="A0A8J2K7W0"/>
<evidence type="ECO:0000256" key="1">
    <source>
        <dbReference type="ARBA" id="ARBA00005187"/>
    </source>
</evidence>
<accession>A0A8J2K7W0</accession>
<dbReference type="CDD" id="cd01991">
    <property type="entry name" value="Asn_synthase_B_C"/>
    <property type="match status" value="1"/>
</dbReference>
<dbReference type="Pfam" id="PF13537">
    <property type="entry name" value="GATase_7"/>
    <property type="match status" value="1"/>
</dbReference>
<protein>
    <recommendedName>
        <fullName evidence="3">Asparagine synthetase [glutamine-hydrolyzing]</fullName>
        <ecNumber evidence="2">6.3.5.4</ecNumber>
    </recommendedName>
    <alternativeName>
        <fullName evidence="8">Glutamine-dependent asparagine synthetase</fullName>
    </alternativeName>
</protein>
<keyword evidence="4" id="KW-0028">Amino-acid biosynthesis</keyword>
<comment type="pathway">
    <text evidence="1">Amino-acid biosynthesis; L-asparagine biosynthesis; L-asparagine from L-aspartate (L-Gln route): step 1/1.</text>
</comment>
<organism evidence="12 13">
    <name type="scientific">Allacma fusca</name>
    <dbReference type="NCBI Taxonomy" id="39272"/>
    <lineage>
        <taxon>Eukaryota</taxon>
        <taxon>Metazoa</taxon>
        <taxon>Ecdysozoa</taxon>
        <taxon>Arthropoda</taxon>
        <taxon>Hexapoda</taxon>
        <taxon>Collembola</taxon>
        <taxon>Symphypleona</taxon>
        <taxon>Sminthuridae</taxon>
        <taxon>Allacma</taxon>
    </lineage>
</organism>
<comment type="catalytic activity">
    <reaction evidence="9">
        <text>L-aspartate + L-glutamine + ATP + H2O = L-asparagine + L-glutamate + AMP + diphosphate + H(+)</text>
        <dbReference type="Rhea" id="RHEA:12228"/>
        <dbReference type="ChEBI" id="CHEBI:15377"/>
        <dbReference type="ChEBI" id="CHEBI:15378"/>
        <dbReference type="ChEBI" id="CHEBI:29985"/>
        <dbReference type="ChEBI" id="CHEBI:29991"/>
        <dbReference type="ChEBI" id="CHEBI:30616"/>
        <dbReference type="ChEBI" id="CHEBI:33019"/>
        <dbReference type="ChEBI" id="CHEBI:58048"/>
        <dbReference type="ChEBI" id="CHEBI:58359"/>
        <dbReference type="ChEBI" id="CHEBI:456215"/>
        <dbReference type="EC" id="6.3.5.4"/>
    </reaction>
</comment>
<dbReference type="InterPro" id="IPR001962">
    <property type="entry name" value="Asn_synthase"/>
</dbReference>
<dbReference type="GO" id="GO:0006529">
    <property type="term" value="P:asparagine biosynthetic process"/>
    <property type="evidence" value="ECO:0007669"/>
    <property type="project" value="InterPro"/>
</dbReference>
<dbReference type="InterPro" id="IPR017932">
    <property type="entry name" value="GATase_2_dom"/>
</dbReference>
<dbReference type="EMBL" id="CAJVCH010252155">
    <property type="protein sequence ID" value="CAG7733617.1"/>
    <property type="molecule type" value="Genomic_DNA"/>
</dbReference>
<dbReference type="PROSITE" id="PS51278">
    <property type="entry name" value="GATASE_TYPE_2"/>
    <property type="match status" value="1"/>
</dbReference>
<dbReference type="InterPro" id="IPR006426">
    <property type="entry name" value="Asn_synth_AEB"/>
</dbReference>
<evidence type="ECO:0000313" key="13">
    <source>
        <dbReference type="Proteomes" id="UP000708208"/>
    </source>
</evidence>
<keyword evidence="5 10" id="KW-0547">Nucleotide-binding</keyword>
<sequence length="576" mass="65551">MIFETDLNMCGIWGYILKNRSDLTDDMKARLYSSFIRIKHRGPDRSDFIEFDLLLPFFLGFHRLAVMDKTTNGDQPFVCEWKGRTIYSLCNGEIYSYKRLREKYNLPMKSDSDCEVIPLIYREYGIDTLIDEIKDGEFAFTILDIDIERRKMTVYLVHDPTGVRPLFIGQDDFSLCFSSELQSIVNVVDQSSIQLFPPGTYMRFDFSVDLDGSCTVQQDIKTYYNFDTIPPFLEPAGLDVFDPKYLDATCGKIKSTLEQAVIGMLAADRPVGALLSGGLDSSLVVGIASKYLRENGGKKLRTFSIGMPGGTDGPYAQQVADFCGTDHTHFELSSEDFLGAITDVIHAIGSYDITTVRASVGQYLVVKKIAQETDITVLLIGDGSDELCSGYMYFHKAPTPEESHYENCRLLKEIGFYDVMRADRGVARHGLEARCPFLSLSFIDLYLKLDCRLRIPVEGVEKWLLRRAFAGTKTIPEDVRLRAKCAFSDGVSKKEKSWFQICGENAQKLYTPQDLEESRTKYQHVPPYTYESLFYRKTFEEYFGNVSHVIPHIWLPKWCGDISEPSARVLDVCREE</sequence>
<reference evidence="12" key="1">
    <citation type="submission" date="2021-06" db="EMBL/GenBank/DDBJ databases">
        <authorList>
            <person name="Hodson N. C."/>
            <person name="Mongue J. A."/>
            <person name="Jaron S. K."/>
        </authorList>
    </citation>
    <scope>NUCLEOTIDE SEQUENCE</scope>
</reference>
<dbReference type="PANTHER" id="PTHR11772:SF23">
    <property type="entry name" value="ASPARAGINE SYNTHETASE [GLUTAMINE-HYDROLYZING]"/>
    <property type="match status" value="1"/>
</dbReference>
<proteinExistence type="predicted"/>
<dbReference type="InterPro" id="IPR050795">
    <property type="entry name" value="Asn_Synthetase"/>
</dbReference>
<evidence type="ECO:0000256" key="4">
    <source>
        <dbReference type="ARBA" id="ARBA00022605"/>
    </source>
</evidence>
<dbReference type="PIRSF" id="PIRSF001589">
    <property type="entry name" value="Asn_synthetase_glu-h"/>
    <property type="match status" value="1"/>
</dbReference>
<evidence type="ECO:0000256" key="7">
    <source>
        <dbReference type="ARBA" id="ARBA00022888"/>
    </source>
</evidence>
<dbReference type="Pfam" id="PF00733">
    <property type="entry name" value="Asn_synthase"/>
    <property type="match status" value="2"/>
</dbReference>
<name>A0A8J2K7W0_9HEXA</name>
<dbReference type="Proteomes" id="UP000708208">
    <property type="component" value="Unassembled WGS sequence"/>
</dbReference>
<keyword evidence="6 10" id="KW-0067">ATP-binding</keyword>
<evidence type="ECO:0000256" key="9">
    <source>
        <dbReference type="ARBA" id="ARBA00048741"/>
    </source>
</evidence>
<dbReference type="OrthoDB" id="409189at2759"/>
<keyword evidence="7" id="KW-0061">Asparagine biosynthesis</keyword>
<dbReference type="GO" id="GO:0005829">
    <property type="term" value="C:cytosol"/>
    <property type="evidence" value="ECO:0007669"/>
    <property type="project" value="TreeGrafter"/>
</dbReference>
<dbReference type="GO" id="GO:0004066">
    <property type="term" value="F:asparagine synthase (glutamine-hydrolyzing) activity"/>
    <property type="evidence" value="ECO:0007669"/>
    <property type="project" value="InterPro"/>
</dbReference>
<dbReference type="PANTHER" id="PTHR11772">
    <property type="entry name" value="ASPARAGINE SYNTHETASE"/>
    <property type="match status" value="1"/>
</dbReference>
<evidence type="ECO:0000256" key="3">
    <source>
        <dbReference type="ARBA" id="ARBA00021389"/>
    </source>
</evidence>
<keyword evidence="13" id="KW-1185">Reference proteome</keyword>
<evidence type="ECO:0000256" key="8">
    <source>
        <dbReference type="ARBA" id="ARBA00030234"/>
    </source>
</evidence>